<gene>
    <name evidence="1" type="ORF">Tco_0752388</name>
</gene>
<keyword evidence="2" id="KW-1185">Reference proteome</keyword>
<comment type="caution">
    <text evidence="1">The sequence shown here is derived from an EMBL/GenBank/DDBJ whole genome shotgun (WGS) entry which is preliminary data.</text>
</comment>
<reference evidence="1" key="2">
    <citation type="submission" date="2022-01" db="EMBL/GenBank/DDBJ databases">
        <authorList>
            <person name="Yamashiro T."/>
            <person name="Shiraishi A."/>
            <person name="Satake H."/>
            <person name="Nakayama K."/>
        </authorList>
    </citation>
    <scope>NUCLEOTIDE SEQUENCE</scope>
</reference>
<dbReference type="EMBL" id="BQNB010011080">
    <property type="protein sequence ID" value="GJS85847.1"/>
    <property type="molecule type" value="Genomic_DNA"/>
</dbReference>
<reference evidence="1" key="1">
    <citation type="journal article" date="2022" name="Int. J. Mol. Sci.">
        <title>Draft Genome of Tanacetum Coccineum: Genomic Comparison of Closely Related Tanacetum-Family Plants.</title>
        <authorList>
            <person name="Yamashiro T."/>
            <person name="Shiraishi A."/>
            <person name="Nakayama K."/>
            <person name="Satake H."/>
        </authorList>
    </citation>
    <scope>NUCLEOTIDE SEQUENCE</scope>
</reference>
<accession>A0ABQ4Z7L8</accession>
<name>A0ABQ4Z7L8_9ASTR</name>
<organism evidence="1 2">
    <name type="scientific">Tanacetum coccineum</name>
    <dbReference type="NCBI Taxonomy" id="301880"/>
    <lineage>
        <taxon>Eukaryota</taxon>
        <taxon>Viridiplantae</taxon>
        <taxon>Streptophyta</taxon>
        <taxon>Embryophyta</taxon>
        <taxon>Tracheophyta</taxon>
        <taxon>Spermatophyta</taxon>
        <taxon>Magnoliopsida</taxon>
        <taxon>eudicotyledons</taxon>
        <taxon>Gunneridae</taxon>
        <taxon>Pentapetalae</taxon>
        <taxon>asterids</taxon>
        <taxon>campanulids</taxon>
        <taxon>Asterales</taxon>
        <taxon>Asteraceae</taxon>
        <taxon>Asteroideae</taxon>
        <taxon>Anthemideae</taxon>
        <taxon>Anthemidinae</taxon>
        <taxon>Tanacetum</taxon>
    </lineage>
</organism>
<protein>
    <submittedName>
        <fullName evidence="1">Uncharacterized protein</fullName>
    </submittedName>
</protein>
<dbReference type="Proteomes" id="UP001151760">
    <property type="component" value="Unassembled WGS sequence"/>
</dbReference>
<proteinExistence type="predicted"/>
<sequence length="275" mass="31359">MDRENKVLKKVVDVIHCEVRVHSAAHGIISSSTSPSIGKKLKIAAFGYNFERVNENLDRDTMNTSDSACQMSDLKEVIVAFTYCAQHHMRKVDEMKSELTKYMSYIANQQYDLNDSTEYRGLKQASSRKWLMQLTNAMYKSINFLDSIDSYYMQFTVVTTTVNEAQLTSFSMRSNVLAILYGSDIYCMCGVVGRDEVLHYTVMDNKVKAGCRDREHWCCKAIEEVKRISSNNAVLMDDLAGDEERHFFCKDSRGGMSTNMLEMLIPDDVSVQNNV</sequence>
<evidence type="ECO:0000313" key="2">
    <source>
        <dbReference type="Proteomes" id="UP001151760"/>
    </source>
</evidence>
<evidence type="ECO:0000313" key="1">
    <source>
        <dbReference type="EMBL" id="GJS85847.1"/>
    </source>
</evidence>